<organism evidence="4 5">
    <name type="scientific">Kineosporia mesophila</name>
    <dbReference type="NCBI Taxonomy" id="566012"/>
    <lineage>
        <taxon>Bacteria</taxon>
        <taxon>Bacillati</taxon>
        <taxon>Actinomycetota</taxon>
        <taxon>Actinomycetes</taxon>
        <taxon>Kineosporiales</taxon>
        <taxon>Kineosporiaceae</taxon>
        <taxon>Kineosporia</taxon>
    </lineage>
</organism>
<evidence type="ECO:0000259" key="3">
    <source>
        <dbReference type="PROSITE" id="PS51900"/>
    </source>
</evidence>
<evidence type="ECO:0000256" key="2">
    <source>
        <dbReference type="PROSITE-ProRule" id="PRU01248"/>
    </source>
</evidence>
<gene>
    <name evidence="4" type="ORF">GCM10022223_58880</name>
</gene>
<sequence>MGFAEKRGDYWRGRYKKAPGQYGTVADERGDTIRFRTKREAEAAANDVESKARAGTLRDRSAGRETFGHYVNRWYAVQDLAASTMENYRRHIESHLLPALEDNPVGDISASDIALWEKRERAAGYAASSVKTWRATLHLILSDAVEEGLRADNPAAVRRG</sequence>
<dbReference type="Pfam" id="PF14659">
    <property type="entry name" value="Phage_int_SAM_3"/>
    <property type="match status" value="1"/>
</dbReference>
<evidence type="ECO:0000313" key="5">
    <source>
        <dbReference type="Proteomes" id="UP001501074"/>
    </source>
</evidence>
<dbReference type="PROSITE" id="PS51900">
    <property type="entry name" value="CB"/>
    <property type="match status" value="1"/>
</dbReference>
<name>A0ABP7AIF1_9ACTN</name>
<reference evidence="5" key="1">
    <citation type="journal article" date="2019" name="Int. J. Syst. Evol. Microbiol.">
        <title>The Global Catalogue of Microorganisms (GCM) 10K type strain sequencing project: providing services to taxonomists for standard genome sequencing and annotation.</title>
        <authorList>
            <consortium name="The Broad Institute Genomics Platform"/>
            <consortium name="The Broad Institute Genome Sequencing Center for Infectious Disease"/>
            <person name="Wu L."/>
            <person name="Ma J."/>
        </authorList>
    </citation>
    <scope>NUCLEOTIDE SEQUENCE [LARGE SCALE GENOMIC DNA]</scope>
    <source>
        <strain evidence="5">JCM 16902</strain>
    </source>
</reference>
<dbReference type="EMBL" id="BAAAZO010000011">
    <property type="protein sequence ID" value="GAA3632795.1"/>
    <property type="molecule type" value="Genomic_DNA"/>
</dbReference>
<dbReference type="InterPro" id="IPR044068">
    <property type="entry name" value="CB"/>
</dbReference>
<dbReference type="InterPro" id="IPR010998">
    <property type="entry name" value="Integrase_recombinase_N"/>
</dbReference>
<dbReference type="SUPFAM" id="SSF56349">
    <property type="entry name" value="DNA breaking-rejoining enzymes"/>
    <property type="match status" value="1"/>
</dbReference>
<proteinExistence type="predicted"/>
<evidence type="ECO:0000256" key="1">
    <source>
        <dbReference type="ARBA" id="ARBA00023125"/>
    </source>
</evidence>
<protein>
    <recommendedName>
        <fullName evidence="3">Core-binding (CB) domain-containing protein</fullName>
    </recommendedName>
</protein>
<dbReference type="InterPro" id="IPR011010">
    <property type="entry name" value="DNA_brk_join_enz"/>
</dbReference>
<dbReference type="Gene3D" id="1.10.150.130">
    <property type="match status" value="1"/>
</dbReference>
<comment type="caution">
    <text evidence="4">The sequence shown here is derived from an EMBL/GenBank/DDBJ whole genome shotgun (WGS) entry which is preliminary data.</text>
</comment>
<dbReference type="InterPro" id="IPR004107">
    <property type="entry name" value="Integrase_SAM-like_N"/>
</dbReference>
<accession>A0ABP7AIF1</accession>
<keyword evidence="1 2" id="KW-0238">DNA-binding</keyword>
<feature type="domain" description="Core-binding (CB)" evidence="3">
    <location>
        <begin position="65"/>
        <end position="145"/>
    </location>
</feature>
<keyword evidence="5" id="KW-1185">Reference proteome</keyword>
<dbReference type="Proteomes" id="UP001501074">
    <property type="component" value="Unassembled WGS sequence"/>
</dbReference>
<evidence type="ECO:0000313" key="4">
    <source>
        <dbReference type="EMBL" id="GAA3632795.1"/>
    </source>
</evidence>